<dbReference type="AlphaFoldDB" id="A0A5N8XGD1"/>
<dbReference type="GO" id="GO:1904680">
    <property type="term" value="F:peptide transmembrane transporter activity"/>
    <property type="evidence" value="ECO:0007669"/>
    <property type="project" value="TreeGrafter"/>
</dbReference>
<evidence type="ECO:0000256" key="5">
    <source>
        <dbReference type="SAM" id="Phobius"/>
    </source>
</evidence>
<evidence type="ECO:0000256" key="2">
    <source>
        <dbReference type="ARBA" id="ARBA00005695"/>
    </source>
</evidence>
<feature type="domain" description="Solute-binding protein family 5" evidence="6">
    <location>
        <begin position="98"/>
        <end position="469"/>
    </location>
</feature>
<comment type="subcellular location">
    <subcellularLocation>
        <location evidence="1">Cell envelope</location>
    </subcellularLocation>
</comment>
<keyword evidence="5" id="KW-0472">Membrane</keyword>
<organism evidence="7 8">
    <name type="scientific">Streptomyces spongiae</name>
    <dbReference type="NCBI Taxonomy" id="565072"/>
    <lineage>
        <taxon>Bacteria</taxon>
        <taxon>Bacillati</taxon>
        <taxon>Actinomycetota</taxon>
        <taxon>Actinomycetes</taxon>
        <taxon>Kitasatosporales</taxon>
        <taxon>Streptomycetaceae</taxon>
        <taxon>Streptomyces</taxon>
    </lineage>
</organism>
<sequence>MNPQDQHGRGHPRAKNRRSRVLGLLAAAITLWAGLATPLDPAPQRAEAADGRKVLTVAVAQSVDSLSPFLATRLVSTSIHRLMYEYLTNYDPKDAHAIPGLATKWTPSADKLTWTYTIRSGTKWSDGKPVTAEDAAWTFNTMMTDEGAATANASYVANFRKVTAPSPTKLVIELKKPQATMAALDVSIVPKHIWQGVTDFSKFNNDKSFPIVGNGPFVLTGYKPDSYVRLEPNKDFWRGAPKFDELVFKYYKDGDAAVAALRKGEVSFVSGLTPAQSASLENQENIKVNDAPGRRFYALATNPGARSKDGKRFGDGHESLLDEKVRHALFMAVDRETIIDKVFQGHAVEGQGYIPPRFSTYFWKPSASQELAYDPAKAAQLLDEAGYKKNGDGRRVGKNGKPITYRVLCHATEPNDKAVGQYLKEWWGRLGIGVTLNCLDNVTDPWLAGTYDLAFDGWSVNPDPDFVLSIHTCDALPATPDDVGATDNFICDKKYDDLYRRQLAEYDPAERADIVKQMESRLYDTGYMNVMAYPNAVEAYRTDQIKSIQTMPEDAGNIYGQDGYWSWWSAVPAASGESSGGSGSTGVVIGVGAGVVVLAGAGVFLAMRRRSTAEDRE</sequence>
<dbReference type="Gene3D" id="3.10.105.10">
    <property type="entry name" value="Dipeptide-binding Protein, Domain 3"/>
    <property type="match status" value="1"/>
</dbReference>
<evidence type="ECO:0000256" key="1">
    <source>
        <dbReference type="ARBA" id="ARBA00004196"/>
    </source>
</evidence>
<dbReference type="EMBL" id="VJZC01000088">
    <property type="protein sequence ID" value="MPY58512.1"/>
    <property type="molecule type" value="Genomic_DNA"/>
</dbReference>
<dbReference type="InterPro" id="IPR039424">
    <property type="entry name" value="SBP_5"/>
</dbReference>
<dbReference type="InterPro" id="IPR000914">
    <property type="entry name" value="SBP_5_dom"/>
</dbReference>
<keyword evidence="5" id="KW-0812">Transmembrane</keyword>
<dbReference type="GO" id="GO:0015833">
    <property type="term" value="P:peptide transport"/>
    <property type="evidence" value="ECO:0007669"/>
    <property type="project" value="TreeGrafter"/>
</dbReference>
<dbReference type="SUPFAM" id="SSF53850">
    <property type="entry name" value="Periplasmic binding protein-like II"/>
    <property type="match status" value="1"/>
</dbReference>
<dbReference type="CDD" id="cd00995">
    <property type="entry name" value="PBP2_NikA_DppA_OppA_like"/>
    <property type="match status" value="1"/>
</dbReference>
<evidence type="ECO:0000313" key="7">
    <source>
        <dbReference type="EMBL" id="MPY58512.1"/>
    </source>
</evidence>
<keyword evidence="3" id="KW-0813">Transport</keyword>
<evidence type="ECO:0000256" key="4">
    <source>
        <dbReference type="ARBA" id="ARBA00022729"/>
    </source>
</evidence>
<comment type="caution">
    <text evidence="7">The sequence shown here is derived from an EMBL/GenBank/DDBJ whole genome shotgun (WGS) entry which is preliminary data.</text>
</comment>
<keyword evidence="8" id="KW-1185">Reference proteome</keyword>
<protein>
    <submittedName>
        <fullName evidence="7">ABC transporter substrate-binding protein</fullName>
    </submittedName>
</protein>
<dbReference type="PANTHER" id="PTHR30290:SF10">
    <property type="entry name" value="PERIPLASMIC OLIGOPEPTIDE-BINDING PROTEIN-RELATED"/>
    <property type="match status" value="1"/>
</dbReference>
<dbReference type="InterPro" id="IPR030678">
    <property type="entry name" value="Peptide/Ni-bd"/>
</dbReference>
<dbReference type="GO" id="GO:0042597">
    <property type="term" value="C:periplasmic space"/>
    <property type="evidence" value="ECO:0007669"/>
    <property type="project" value="UniProtKB-ARBA"/>
</dbReference>
<dbReference type="RefSeq" id="WP_152772056.1">
    <property type="nucleotide sequence ID" value="NZ_VJZC01000088.1"/>
</dbReference>
<comment type="similarity">
    <text evidence="2">Belongs to the bacterial solute-binding protein 5 family.</text>
</comment>
<dbReference type="Gene3D" id="3.40.190.10">
    <property type="entry name" value="Periplasmic binding protein-like II"/>
    <property type="match status" value="1"/>
</dbReference>
<dbReference type="GO" id="GO:0030313">
    <property type="term" value="C:cell envelope"/>
    <property type="evidence" value="ECO:0007669"/>
    <property type="project" value="UniProtKB-SubCell"/>
</dbReference>
<reference evidence="7 8" key="1">
    <citation type="submission" date="2019-07" db="EMBL/GenBank/DDBJ databases">
        <title>New species of Amycolatopsis and Streptomyces.</title>
        <authorList>
            <person name="Duangmal K."/>
            <person name="Teo W.F.A."/>
            <person name="Lipun K."/>
        </authorList>
    </citation>
    <scope>NUCLEOTIDE SEQUENCE [LARGE SCALE GENOMIC DNA]</scope>
    <source>
        <strain evidence="7 8">NBRC 106415</strain>
    </source>
</reference>
<gene>
    <name evidence="7" type="ORF">FNH08_15435</name>
</gene>
<keyword evidence="5" id="KW-1133">Transmembrane helix</keyword>
<dbReference type="Proteomes" id="UP000400924">
    <property type="component" value="Unassembled WGS sequence"/>
</dbReference>
<dbReference type="Pfam" id="PF00496">
    <property type="entry name" value="SBP_bac_5"/>
    <property type="match status" value="1"/>
</dbReference>
<name>A0A5N8XGD1_9ACTN</name>
<evidence type="ECO:0000259" key="6">
    <source>
        <dbReference type="Pfam" id="PF00496"/>
    </source>
</evidence>
<feature type="transmembrane region" description="Helical" evidence="5">
    <location>
        <begin position="587"/>
        <end position="607"/>
    </location>
</feature>
<keyword evidence="4" id="KW-0732">Signal</keyword>
<dbReference type="PANTHER" id="PTHR30290">
    <property type="entry name" value="PERIPLASMIC BINDING COMPONENT OF ABC TRANSPORTER"/>
    <property type="match status" value="1"/>
</dbReference>
<evidence type="ECO:0000256" key="3">
    <source>
        <dbReference type="ARBA" id="ARBA00022448"/>
    </source>
</evidence>
<accession>A0A5N8XGD1</accession>
<dbReference type="PIRSF" id="PIRSF002741">
    <property type="entry name" value="MppA"/>
    <property type="match status" value="1"/>
</dbReference>
<evidence type="ECO:0000313" key="8">
    <source>
        <dbReference type="Proteomes" id="UP000400924"/>
    </source>
</evidence>
<dbReference type="OrthoDB" id="9764591at2"/>
<proteinExistence type="inferred from homology"/>
<dbReference type="GO" id="GO:0043190">
    <property type="term" value="C:ATP-binding cassette (ABC) transporter complex"/>
    <property type="evidence" value="ECO:0007669"/>
    <property type="project" value="InterPro"/>
</dbReference>